<evidence type="ECO:0000256" key="1">
    <source>
        <dbReference type="SAM" id="MobiDB-lite"/>
    </source>
</evidence>
<sequence>MDDKNTMQELLSAEKNACDLYLHGSIESGTQNVNQAFTKALQDSLTLQGDLYKKMADKGWYTTQQAPQQQMQQVKQKYSSQSQSQSQSQG</sequence>
<gene>
    <name evidence="2" type="ORF">GJQ69_02825</name>
</gene>
<dbReference type="Pfam" id="PF07875">
    <property type="entry name" value="Coat_F"/>
    <property type="match status" value="1"/>
</dbReference>
<feature type="region of interest" description="Disordered" evidence="1">
    <location>
        <begin position="67"/>
        <end position="90"/>
    </location>
</feature>
<dbReference type="InterPro" id="IPR012851">
    <property type="entry name" value="Spore_coat_CotF-like"/>
</dbReference>
<dbReference type="RefSeq" id="WP_086036255.1">
    <property type="nucleotide sequence ID" value="NZ_CP046051.1"/>
</dbReference>
<proteinExistence type="predicted"/>
<name>A0A859DU16_9FIRM</name>
<protein>
    <submittedName>
        <fullName evidence="2">Spore coat protein</fullName>
    </submittedName>
</protein>
<organism evidence="2 3">
    <name type="scientific">Caproicibacterium lactatifermentans</name>
    <dbReference type="NCBI Taxonomy" id="2666138"/>
    <lineage>
        <taxon>Bacteria</taxon>
        <taxon>Bacillati</taxon>
        <taxon>Bacillota</taxon>
        <taxon>Clostridia</taxon>
        <taxon>Eubacteriales</taxon>
        <taxon>Oscillospiraceae</taxon>
        <taxon>Caproicibacterium</taxon>
    </lineage>
</organism>
<evidence type="ECO:0000313" key="2">
    <source>
        <dbReference type="EMBL" id="QKN23511.1"/>
    </source>
</evidence>
<keyword evidence="2" id="KW-0946">Virion</keyword>
<reference evidence="2 3" key="1">
    <citation type="submission" date="2019-11" db="EMBL/GenBank/DDBJ databases">
        <authorList>
            <person name="Ren C."/>
            <person name="Wang H."/>
            <person name="Xu Y."/>
        </authorList>
    </citation>
    <scope>NUCLEOTIDE SEQUENCE [LARGE SCALE GENOMIC DNA]</scope>
    <source>
        <strain evidence="2 3">LBM 19010</strain>
    </source>
</reference>
<dbReference type="Proteomes" id="UP000501316">
    <property type="component" value="Chromosome"/>
</dbReference>
<dbReference type="AlphaFoldDB" id="A0A859DU16"/>
<keyword evidence="2" id="KW-0167">Capsid protein</keyword>
<accession>A0A859DU16</accession>
<evidence type="ECO:0000313" key="3">
    <source>
        <dbReference type="Proteomes" id="UP000501316"/>
    </source>
</evidence>
<dbReference type="KEGG" id="clf:GJQ69_02825"/>
<dbReference type="EMBL" id="CP046051">
    <property type="protein sequence ID" value="QKN23511.1"/>
    <property type="molecule type" value="Genomic_DNA"/>
</dbReference>